<name>A0A9F7RSM4_ICTPU</name>
<dbReference type="OrthoDB" id="167398at2759"/>
<keyword evidence="11" id="KW-1185">Reference proteome</keyword>
<gene>
    <name evidence="12" type="primary">LOC108277955</name>
</gene>
<sequence>MRRKRVPSSSSSSMLSLSLSLSLSTPPLQRWDESKPEHDGENTHTHTHTHTGRNRARAVKCSRFGVKHRDTGSARTVDMGLSLKSWVTNEGGKHCVLVCVCFQVVWVGVSVWLFWRTFMLYCNGAQYYYLHNMLGLGLCVSRASASVLNLNCSLVLLPMCRSILTILRGQTQVSSRKVRRLLDKSKTFHVACGVAICVFSVIHVSAHLVNAVNFSVRFSDEFPDLNVAHYRGQDPRVLILTTVPGITGVLLVLILFLMFTASSHSIRVCSYEIFWYTHNLFILFYIILMLHVLGGMLKYQTNVEAHPPGCILANRMPPTNLTAEEEKRAESAKSSPTVCGEEAKFQAHFPQSWLWVSAPLCLYCAERVYRYVRGSIPVTVVSVTRHPCDVIEVCMLKSGFKPRPGQYILLNCPSVSSFENHAFTLTACPTQNKDTFGIHIRVLGDWTKCFSQLLLPEAEYSEVLPMMRQQRYPKLYVDGPFGSPSEEVFHYEVSVCVAGGIGVTPFACILHTLLGRSLCVCVCVYNSDDWCRYKLQRLYFVWVCRELECFYWFAELLCSLYCKLWKENRPDFLNIRLYLTSTHRPQNLTEEKYRPLSSRLLIGRPRWKLLFQEIGKANKHKKVGVFCCGPKSISRELHKLCNSFSSSTTVFEYNKESFS</sequence>
<feature type="transmembrane region" description="Helical" evidence="8">
    <location>
        <begin position="188"/>
        <end position="209"/>
    </location>
</feature>
<dbReference type="RefSeq" id="XP_053543101.1">
    <property type="nucleotide sequence ID" value="XM_053687126.1"/>
</dbReference>
<dbReference type="SUPFAM" id="SSF63380">
    <property type="entry name" value="Riboflavin synthase domain-like"/>
    <property type="match status" value="1"/>
</dbReference>
<reference evidence="12" key="2">
    <citation type="submission" date="2025-08" db="UniProtKB">
        <authorList>
            <consortium name="RefSeq"/>
        </authorList>
    </citation>
    <scope>IDENTIFICATION</scope>
    <source>
        <tissue evidence="12">Blood</tissue>
    </source>
</reference>
<evidence type="ECO:0000256" key="8">
    <source>
        <dbReference type="SAM" id="Phobius"/>
    </source>
</evidence>
<keyword evidence="2 8" id="KW-0812">Transmembrane</keyword>
<feature type="signal peptide" evidence="9">
    <location>
        <begin position="1"/>
        <end position="24"/>
    </location>
</feature>
<feature type="transmembrane region" description="Helical" evidence="8">
    <location>
        <begin position="237"/>
        <end position="261"/>
    </location>
</feature>
<dbReference type="InterPro" id="IPR013130">
    <property type="entry name" value="Fe3_Rdtase_TM_dom"/>
</dbReference>
<dbReference type="InterPro" id="IPR017938">
    <property type="entry name" value="Riboflavin_synthase-like_b-brl"/>
</dbReference>
<feature type="transmembrane region" description="Helical" evidence="8">
    <location>
        <begin position="273"/>
        <end position="297"/>
    </location>
</feature>
<dbReference type="SUPFAM" id="SSF52343">
    <property type="entry name" value="Ferredoxin reductase-like, C-terminal NADP-linked domain"/>
    <property type="match status" value="1"/>
</dbReference>
<dbReference type="InterPro" id="IPR013121">
    <property type="entry name" value="Fe_red_NAD-bd_6"/>
</dbReference>
<dbReference type="InterPro" id="IPR039261">
    <property type="entry name" value="FNR_nucleotide-bd"/>
</dbReference>
<dbReference type="Gene3D" id="3.40.50.80">
    <property type="entry name" value="Nucleotide-binding domain of ferredoxin-NADP reductase (FNR) module"/>
    <property type="match status" value="1"/>
</dbReference>
<comment type="subcellular location">
    <subcellularLocation>
        <location evidence="1">Membrane</location>
        <topology evidence="1">Multi-pass membrane protein</topology>
    </subcellularLocation>
</comment>
<feature type="compositionally biased region" description="Basic residues" evidence="7">
    <location>
        <begin position="45"/>
        <end position="56"/>
    </location>
</feature>
<organism evidence="11 12">
    <name type="scientific">Ictalurus punctatus</name>
    <name type="common">Channel catfish</name>
    <name type="synonym">Silurus punctatus</name>
    <dbReference type="NCBI Taxonomy" id="7998"/>
    <lineage>
        <taxon>Eukaryota</taxon>
        <taxon>Metazoa</taxon>
        <taxon>Chordata</taxon>
        <taxon>Craniata</taxon>
        <taxon>Vertebrata</taxon>
        <taxon>Euteleostomi</taxon>
        <taxon>Actinopterygii</taxon>
        <taxon>Neopterygii</taxon>
        <taxon>Teleostei</taxon>
        <taxon>Ostariophysi</taxon>
        <taxon>Siluriformes</taxon>
        <taxon>Ictaluridae</taxon>
        <taxon>Ictalurus</taxon>
    </lineage>
</organism>
<dbReference type="PANTHER" id="PTHR11972:SF206">
    <property type="entry name" value="NADPH OXIDASE 4"/>
    <property type="match status" value="1"/>
</dbReference>
<evidence type="ECO:0000256" key="9">
    <source>
        <dbReference type="SAM" id="SignalP"/>
    </source>
</evidence>
<feature type="domain" description="FAD-binding FR-type" evidence="10">
    <location>
        <begin position="373"/>
        <end position="487"/>
    </location>
</feature>
<dbReference type="Pfam" id="PF01794">
    <property type="entry name" value="Ferric_reduct"/>
    <property type="match status" value="1"/>
</dbReference>
<dbReference type="Pfam" id="PF08022">
    <property type="entry name" value="FAD_binding_8"/>
    <property type="match status" value="1"/>
</dbReference>
<evidence type="ECO:0000259" key="10">
    <source>
        <dbReference type="PROSITE" id="PS51384"/>
    </source>
</evidence>
<dbReference type="GO" id="GO:0042554">
    <property type="term" value="P:superoxide anion generation"/>
    <property type="evidence" value="ECO:0007669"/>
    <property type="project" value="TreeGrafter"/>
</dbReference>
<keyword evidence="4" id="KW-0560">Oxidoreductase</keyword>
<dbReference type="Proteomes" id="UP000221080">
    <property type="component" value="Chromosome 17"/>
</dbReference>
<feature type="region of interest" description="Disordered" evidence="7">
    <location>
        <begin position="26"/>
        <end position="56"/>
    </location>
</feature>
<dbReference type="FunFam" id="2.40.30.10:FF:000183">
    <property type="entry name" value="NADPH oxidase 4"/>
    <property type="match status" value="1"/>
</dbReference>
<dbReference type="GO" id="GO:0016175">
    <property type="term" value="F:superoxide-generating NAD(P)H oxidase activity"/>
    <property type="evidence" value="ECO:0007669"/>
    <property type="project" value="TreeGrafter"/>
</dbReference>
<protein>
    <submittedName>
        <fullName evidence="12">NADPH oxidase 4 isoform X1</fullName>
    </submittedName>
</protein>
<dbReference type="InterPro" id="IPR017927">
    <property type="entry name" value="FAD-bd_FR_type"/>
</dbReference>
<feature type="chain" id="PRO_5039889312" evidence="9">
    <location>
        <begin position="25"/>
        <end position="659"/>
    </location>
</feature>
<feature type="compositionally biased region" description="Basic and acidic residues" evidence="7">
    <location>
        <begin position="30"/>
        <end position="44"/>
    </location>
</feature>
<dbReference type="PANTHER" id="PTHR11972">
    <property type="entry name" value="NADPH OXIDASE"/>
    <property type="match status" value="1"/>
</dbReference>
<proteinExistence type="predicted"/>
<evidence type="ECO:0000256" key="4">
    <source>
        <dbReference type="ARBA" id="ARBA00023002"/>
    </source>
</evidence>
<dbReference type="PROSITE" id="PS51384">
    <property type="entry name" value="FAD_FR"/>
    <property type="match status" value="1"/>
</dbReference>
<comment type="catalytic activity">
    <reaction evidence="6">
        <text>NADPH + 2 O2 = 2 superoxide + NADP(+) + H(+)</text>
        <dbReference type="Rhea" id="RHEA:63180"/>
        <dbReference type="ChEBI" id="CHEBI:15378"/>
        <dbReference type="ChEBI" id="CHEBI:15379"/>
        <dbReference type="ChEBI" id="CHEBI:18421"/>
        <dbReference type="ChEBI" id="CHEBI:57783"/>
        <dbReference type="ChEBI" id="CHEBI:58349"/>
    </reaction>
</comment>
<reference evidence="11" key="1">
    <citation type="journal article" date="2016" name="Nat. Commun.">
        <title>The channel catfish genome sequence provides insights into the evolution of scale formation in teleosts.</title>
        <authorList>
            <person name="Liu Z."/>
            <person name="Liu S."/>
            <person name="Yao J."/>
            <person name="Bao L."/>
            <person name="Zhang J."/>
            <person name="Li Y."/>
            <person name="Jiang C."/>
            <person name="Sun L."/>
            <person name="Wang R."/>
            <person name="Zhang Y."/>
            <person name="Zhou T."/>
            <person name="Zeng Q."/>
            <person name="Fu Q."/>
            <person name="Gao S."/>
            <person name="Li N."/>
            <person name="Koren S."/>
            <person name="Jiang Y."/>
            <person name="Zimin A."/>
            <person name="Xu P."/>
            <person name="Phillippy A.M."/>
            <person name="Geng X."/>
            <person name="Song L."/>
            <person name="Sun F."/>
            <person name="Li C."/>
            <person name="Wang X."/>
            <person name="Chen A."/>
            <person name="Jin Y."/>
            <person name="Yuan Z."/>
            <person name="Yang Y."/>
            <person name="Tan S."/>
            <person name="Peatman E."/>
            <person name="Lu J."/>
            <person name="Qin Z."/>
            <person name="Dunham R."/>
            <person name="Li Z."/>
            <person name="Sonstegard T."/>
            <person name="Feng J."/>
            <person name="Danzmann R.G."/>
            <person name="Schroeder S."/>
            <person name="Scheffler B."/>
            <person name="Duke M.V."/>
            <person name="Ballard L."/>
            <person name="Kucuktas H."/>
            <person name="Kaltenboeck L."/>
            <person name="Liu H."/>
            <person name="Armbruster J."/>
            <person name="Xie Y."/>
            <person name="Kirby M.L."/>
            <person name="Tian Y."/>
            <person name="Flanagan M.E."/>
            <person name="Mu W."/>
            <person name="Waldbieser G.C."/>
        </authorList>
    </citation>
    <scope>NUCLEOTIDE SEQUENCE [LARGE SCALE GENOMIC DNA]</scope>
    <source>
        <strain evidence="11">SDA103</strain>
    </source>
</reference>
<dbReference type="InterPro" id="IPR013112">
    <property type="entry name" value="FAD-bd_8"/>
</dbReference>
<evidence type="ECO:0000313" key="12">
    <source>
        <dbReference type="RefSeq" id="XP_053543101.1"/>
    </source>
</evidence>
<dbReference type="GeneID" id="108277955"/>
<evidence type="ECO:0000256" key="5">
    <source>
        <dbReference type="ARBA" id="ARBA00023136"/>
    </source>
</evidence>
<evidence type="ECO:0000256" key="7">
    <source>
        <dbReference type="SAM" id="MobiDB-lite"/>
    </source>
</evidence>
<evidence type="ECO:0000256" key="2">
    <source>
        <dbReference type="ARBA" id="ARBA00022692"/>
    </source>
</evidence>
<dbReference type="GO" id="GO:0043020">
    <property type="term" value="C:NADPH oxidase complex"/>
    <property type="evidence" value="ECO:0007669"/>
    <property type="project" value="TreeGrafter"/>
</dbReference>
<feature type="transmembrane region" description="Helical" evidence="8">
    <location>
        <begin position="91"/>
        <end position="115"/>
    </location>
</feature>
<dbReference type="GO" id="GO:0006952">
    <property type="term" value="P:defense response"/>
    <property type="evidence" value="ECO:0007669"/>
    <property type="project" value="TreeGrafter"/>
</dbReference>
<dbReference type="InterPro" id="IPR050369">
    <property type="entry name" value="RBOH/FRE"/>
</dbReference>
<feature type="transmembrane region" description="Helical" evidence="8">
    <location>
        <begin position="127"/>
        <end position="144"/>
    </location>
</feature>
<dbReference type="CDD" id="cd06186">
    <property type="entry name" value="NOX_Duox_like_FAD_NADP"/>
    <property type="match status" value="1"/>
</dbReference>
<keyword evidence="5 8" id="KW-0472">Membrane</keyword>
<dbReference type="InterPro" id="IPR000778">
    <property type="entry name" value="Cyt_b245_heavy_chain"/>
</dbReference>
<dbReference type="PRINTS" id="PR00466">
    <property type="entry name" value="GP91PHOX"/>
</dbReference>
<keyword evidence="9" id="KW-0732">Signal</keyword>
<evidence type="ECO:0000256" key="1">
    <source>
        <dbReference type="ARBA" id="ARBA00004141"/>
    </source>
</evidence>
<evidence type="ECO:0000256" key="6">
    <source>
        <dbReference type="ARBA" id="ARBA00049908"/>
    </source>
</evidence>
<evidence type="ECO:0000313" key="11">
    <source>
        <dbReference type="Proteomes" id="UP000221080"/>
    </source>
</evidence>
<evidence type="ECO:0000256" key="3">
    <source>
        <dbReference type="ARBA" id="ARBA00022989"/>
    </source>
</evidence>
<dbReference type="Pfam" id="PF08030">
    <property type="entry name" value="NAD_binding_6"/>
    <property type="match status" value="1"/>
</dbReference>
<accession>A0A9F7RSM4</accession>
<keyword evidence="3 8" id="KW-1133">Transmembrane helix</keyword>
<dbReference type="AlphaFoldDB" id="A0A9F7RSM4"/>
<dbReference type="Gene3D" id="2.40.30.10">
    <property type="entry name" value="Translation factors"/>
    <property type="match status" value="1"/>
</dbReference>